<evidence type="ECO:0000256" key="4">
    <source>
        <dbReference type="SAM" id="Phobius"/>
    </source>
</evidence>
<keyword evidence="4" id="KW-0472">Membrane</keyword>
<dbReference type="InterPro" id="IPR053465">
    <property type="entry name" value="Sortase_Class_E"/>
</dbReference>
<dbReference type="Proteomes" id="UP000199051">
    <property type="component" value="Unassembled WGS sequence"/>
</dbReference>
<dbReference type="SUPFAM" id="SSF63817">
    <property type="entry name" value="Sortase"/>
    <property type="match status" value="2"/>
</dbReference>
<dbReference type="EMBL" id="FOGI01000023">
    <property type="protein sequence ID" value="SES48971.1"/>
    <property type="molecule type" value="Genomic_DNA"/>
</dbReference>
<dbReference type="NCBIfam" id="NF033747">
    <property type="entry name" value="class_E_sortase"/>
    <property type="match status" value="1"/>
</dbReference>
<dbReference type="InterPro" id="IPR042003">
    <property type="entry name" value="Sortase_E"/>
</dbReference>
<protein>
    <submittedName>
        <fullName evidence="5">LPXTG-site transpeptidase (Sortase) family protein</fullName>
    </submittedName>
</protein>
<name>A0A1H9XS56_9PSEU</name>
<dbReference type="Gene3D" id="2.40.260.10">
    <property type="entry name" value="Sortase"/>
    <property type="match status" value="1"/>
</dbReference>
<evidence type="ECO:0000256" key="2">
    <source>
        <dbReference type="PIRSR" id="PIRSR605754-1"/>
    </source>
</evidence>
<dbReference type="CDD" id="cd05830">
    <property type="entry name" value="Sortase_E"/>
    <property type="match status" value="1"/>
</dbReference>
<proteinExistence type="predicted"/>
<feature type="active site" description="Proton donor/acceptor" evidence="2">
    <location>
        <position position="149"/>
    </location>
</feature>
<keyword evidence="4" id="KW-1133">Transmembrane helix</keyword>
<keyword evidence="1" id="KW-0378">Hydrolase</keyword>
<evidence type="ECO:0000256" key="1">
    <source>
        <dbReference type="ARBA" id="ARBA00022801"/>
    </source>
</evidence>
<dbReference type="STRING" id="155974.SAMN04487818_12346"/>
<dbReference type="InterPro" id="IPR005754">
    <property type="entry name" value="Sortase"/>
</dbReference>
<feature type="transmembrane region" description="Helical" evidence="4">
    <location>
        <begin position="37"/>
        <end position="55"/>
    </location>
</feature>
<dbReference type="GO" id="GO:0016787">
    <property type="term" value="F:hydrolase activity"/>
    <property type="evidence" value="ECO:0007669"/>
    <property type="project" value="UniProtKB-KW"/>
</dbReference>
<dbReference type="InterPro" id="IPR023365">
    <property type="entry name" value="Sortase_dom-sf"/>
</dbReference>
<accession>A0A1H9XS56</accession>
<dbReference type="Pfam" id="PF04203">
    <property type="entry name" value="Sortase"/>
    <property type="match status" value="1"/>
</dbReference>
<keyword evidence="6" id="KW-1185">Reference proteome</keyword>
<dbReference type="RefSeq" id="WP_245782794.1">
    <property type="nucleotide sequence ID" value="NZ_FOGI01000023.1"/>
</dbReference>
<evidence type="ECO:0000313" key="5">
    <source>
        <dbReference type="EMBL" id="SES48971.1"/>
    </source>
</evidence>
<evidence type="ECO:0000256" key="3">
    <source>
        <dbReference type="SAM" id="MobiDB-lite"/>
    </source>
</evidence>
<reference evidence="6" key="1">
    <citation type="submission" date="2016-10" db="EMBL/GenBank/DDBJ databases">
        <authorList>
            <person name="Varghese N."/>
            <person name="Submissions S."/>
        </authorList>
    </citation>
    <scope>NUCLEOTIDE SEQUENCE [LARGE SCALE GENOMIC DNA]</scope>
    <source>
        <strain evidence="6">DSM 44260</strain>
    </source>
</reference>
<organism evidence="5 6">
    <name type="scientific">Actinokineospora terrae</name>
    <dbReference type="NCBI Taxonomy" id="155974"/>
    <lineage>
        <taxon>Bacteria</taxon>
        <taxon>Bacillati</taxon>
        <taxon>Actinomycetota</taxon>
        <taxon>Actinomycetes</taxon>
        <taxon>Pseudonocardiales</taxon>
        <taxon>Pseudonocardiaceae</taxon>
        <taxon>Actinokineospora</taxon>
    </lineage>
</organism>
<dbReference type="AlphaFoldDB" id="A0A1H9XS56"/>
<sequence>MTTLDTGGPPAGDLDSPDEPPARPDRVRTVVRGIGELLITAGLVVLLFVVYEVYVTDIVSAGKQREATSQLDTEWNDEAPAAPEQQRVERFDGLGEGAGFAKMHIPSFGADYSFTIIEGTTERSLEIGPGHYKGTAYPGEPGNFAVAGHRVGKGAPFNDIDLLGSCDAIVVETRFNWFVYRMLPKKDEVDGWAAGKGTDPRCQGVAPLGGPYTGLVGQQIVNPSQGTVIAPIPGQAGGAPSIGERATLMTLTTCHPRFSDRQRLIVHAVLVKQWAKDPTKPGETPPELKETS</sequence>
<gene>
    <name evidence="5" type="ORF">SAMN04487818_12346</name>
</gene>
<keyword evidence="4" id="KW-0812">Transmembrane</keyword>
<evidence type="ECO:0000313" key="6">
    <source>
        <dbReference type="Proteomes" id="UP000199051"/>
    </source>
</evidence>
<feature type="active site" description="Acyl-thioester intermediate" evidence="2">
    <location>
        <position position="254"/>
    </location>
</feature>
<feature type="region of interest" description="Disordered" evidence="3">
    <location>
        <begin position="1"/>
        <end position="25"/>
    </location>
</feature>